<evidence type="ECO:0000313" key="1">
    <source>
        <dbReference type="EMBL" id="SVC95739.1"/>
    </source>
</evidence>
<dbReference type="EMBL" id="UINC01120935">
    <property type="protein sequence ID" value="SVC95739.1"/>
    <property type="molecule type" value="Genomic_DNA"/>
</dbReference>
<name>A0A382RDG6_9ZZZZ</name>
<proteinExistence type="predicted"/>
<gene>
    <name evidence="1" type="ORF">METZ01_LOCUS348593</name>
</gene>
<reference evidence="1" key="1">
    <citation type="submission" date="2018-05" db="EMBL/GenBank/DDBJ databases">
        <authorList>
            <person name="Lanie J.A."/>
            <person name="Ng W.-L."/>
            <person name="Kazmierczak K.M."/>
            <person name="Andrzejewski T.M."/>
            <person name="Davidsen T.M."/>
            <person name="Wayne K.J."/>
            <person name="Tettelin H."/>
            <person name="Glass J.I."/>
            <person name="Rusch D."/>
            <person name="Podicherti R."/>
            <person name="Tsui H.-C.T."/>
            <person name="Winkler M.E."/>
        </authorList>
    </citation>
    <scope>NUCLEOTIDE SEQUENCE</scope>
</reference>
<feature type="non-terminal residue" evidence="1">
    <location>
        <position position="1"/>
    </location>
</feature>
<sequence>DNVKARELLPDATYQRVESAKGKKPYRSQFELIAMTKPVFKPGTTKKGALKLPKFEMIKETETTRM</sequence>
<protein>
    <submittedName>
        <fullName evidence="1">Uncharacterized protein</fullName>
    </submittedName>
</protein>
<accession>A0A382RDG6</accession>
<dbReference type="AlphaFoldDB" id="A0A382RDG6"/>
<organism evidence="1">
    <name type="scientific">marine metagenome</name>
    <dbReference type="NCBI Taxonomy" id="408172"/>
    <lineage>
        <taxon>unclassified sequences</taxon>
        <taxon>metagenomes</taxon>
        <taxon>ecological metagenomes</taxon>
    </lineage>
</organism>